<sequence length="721" mass="79101">MYMISLHFCTFIFSADNDITSAVELFAKYRYNTMKKTSCKDHSRNECMEVEDISESRSYGRRHSKGGCSEREMDDDQEIFQEVEVQMVVPPDGGWGWVIVAASFMCNLVVDGIIFSFGVFLVHICEELSVSKAQVALVGSLQSGFYLITGPFVSALANKYGFRLVAMLGSVISCSALILAFFGQSIELLCISYGVLGGIGAGLIYVPAVISAGFYFERWRALATGIAVCGSGIGAFILAPITKILINHYGWRGAFLIQAGLLIYLFRMLLNCAVFGALLRPLAPSCVKVYKATEEKTEIEMVPLSRKSGSAGCLYTTQPSGRRLLGTNNNTEFATATQLLGSSPNIVNCRSLHSLHKESHRMGKQVKSNHSSLDRLSEPVLYPDVKILSDQELKTVEEENNLLSGDLERLNGRVPTNERRHTVCVRRDRSNSDTSQKFYKSRPATASKDNIQRPFYRDDIFYGGSLRRLSHYKSQTSSVGYHMSVTRLPTEADVDEEKSGACYLCPEGVRRILVTMLDFSLLKSPSFLTLAFSGSLTMMGFYTPFTYLPDRAIISGIDEGTATFLLSVIGITNTIGRVVCGLVTSLPGVNALLVNNVFISIAGIATIGSGLSFSTEYQFIYAAVFGFSISVFAALRTILIVDLIGLEKLTNAFGLALLFQGVAAAIGTPLSGVFMNITGSYDVSFYISGSLMLISAVICYPLEKINRWEKLRGNEESLELQ</sequence>
<dbReference type="InterPro" id="IPR050327">
    <property type="entry name" value="Proton-linked_MCT"/>
</dbReference>
<evidence type="ECO:0000256" key="2">
    <source>
        <dbReference type="SAM" id="MobiDB-lite"/>
    </source>
</evidence>
<dbReference type="GeneID" id="107217251"/>
<dbReference type="PANTHER" id="PTHR11360">
    <property type="entry name" value="MONOCARBOXYLATE TRANSPORTER"/>
    <property type="match status" value="1"/>
</dbReference>
<dbReference type="SUPFAM" id="SSF103473">
    <property type="entry name" value="MFS general substrate transporter"/>
    <property type="match status" value="1"/>
</dbReference>
<keyword evidence="3" id="KW-0472">Membrane</keyword>
<proteinExistence type="predicted"/>
<dbReference type="InterPro" id="IPR036259">
    <property type="entry name" value="MFS_trans_sf"/>
</dbReference>
<feature type="transmembrane region" description="Helical" evidence="3">
    <location>
        <begin position="683"/>
        <end position="702"/>
    </location>
</feature>
<accession>A0ABM3GD67</accession>
<feature type="transmembrane region" description="Helical" evidence="3">
    <location>
        <begin position="194"/>
        <end position="216"/>
    </location>
</feature>
<keyword evidence="3" id="KW-0812">Transmembrane</keyword>
<evidence type="ECO:0000256" key="3">
    <source>
        <dbReference type="SAM" id="Phobius"/>
    </source>
</evidence>
<gene>
    <name evidence="6" type="primary">LOC107217251</name>
</gene>
<name>A0ABM3GD67_NEOLC</name>
<comment type="subcellular location">
    <subcellularLocation>
        <location evidence="1">Membrane</location>
        <topology evidence="1">Multi-pass membrane protein</topology>
    </subcellularLocation>
</comment>
<feature type="transmembrane region" description="Helical" evidence="3">
    <location>
        <begin position="135"/>
        <end position="154"/>
    </location>
</feature>
<organism evidence="5 6">
    <name type="scientific">Neodiprion lecontei</name>
    <name type="common">Redheaded pine sawfly</name>
    <dbReference type="NCBI Taxonomy" id="441921"/>
    <lineage>
        <taxon>Eukaryota</taxon>
        <taxon>Metazoa</taxon>
        <taxon>Ecdysozoa</taxon>
        <taxon>Arthropoda</taxon>
        <taxon>Hexapoda</taxon>
        <taxon>Insecta</taxon>
        <taxon>Pterygota</taxon>
        <taxon>Neoptera</taxon>
        <taxon>Endopterygota</taxon>
        <taxon>Hymenoptera</taxon>
        <taxon>Tenthredinoidea</taxon>
        <taxon>Diprionidae</taxon>
        <taxon>Diprioninae</taxon>
        <taxon>Neodiprion</taxon>
    </lineage>
</organism>
<keyword evidence="3" id="KW-1133">Transmembrane helix</keyword>
<dbReference type="PROSITE" id="PS50850">
    <property type="entry name" value="MFS"/>
    <property type="match status" value="1"/>
</dbReference>
<dbReference type="Gene3D" id="1.20.1250.20">
    <property type="entry name" value="MFS general substrate transporter like domains"/>
    <property type="match status" value="2"/>
</dbReference>
<dbReference type="Pfam" id="PF07690">
    <property type="entry name" value="MFS_1"/>
    <property type="match status" value="2"/>
</dbReference>
<dbReference type="PANTHER" id="PTHR11360:SF238">
    <property type="entry name" value="SD10469P"/>
    <property type="match status" value="1"/>
</dbReference>
<feature type="transmembrane region" description="Helical" evidence="3">
    <location>
        <begin position="653"/>
        <end position="677"/>
    </location>
</feature>
<evidence type="ECO:0000313" key="5">
    <source>
        <dbReference type="Proteomes" id="UP000829291"/>
    </source>
</evidence>
<feature type="transmembrane region" description="Helical" evidence="3">
    <location>
        <begin position="593"/>
        <end position="613"/>
    </location>
</feature>
<feature type="transmembrane region" description="Helical" evidence="3">
    <location>
        <begin position="619"/>
        <end position="641"/>
    </location>
</feature>
<feature type="domain" description="Major facilitator superfamily (MFS) profile" evidence="4">
    <location>
        <begin position="96"/>
        <end position="707"/>
    </location>
</feature>
<evidence type="ECO:0000313" key="6">
    <source>
        <dbReference type="RefSeq" id="XP_046598207.1"/>
    </source>
</evidence>
<reference evidence="6" key="1">
    <citation type="submission" date="2025-08" db="UniProtKB">
        <authorList>
            <consortium name="RefSeq"/>
        </authorList>
    </citation>
    <scope>IDENTIFICATION</scope>
    <source>
        <tissue evidence="6">Thorax and Abdomen</tissue>
    </source>
</reference>
<dbReference type="InterPro" id="IPR020846">
    <property type="entry name" value="MFS_dom"/>
</dbReference>
<feature type="transmembrane region" description="Helical" evidence="3">
    <location>
        <begin position="95"/>
        <end position="123"/>
    </location>
</feature>
<evidence type="ECO:0000259" key="4">
    <source>
        <dbReference type="PROSITE" id="PS50850"/>
    </source>
</evidence>
<protein>
    <submittedName>
        <fullName evidence="6">Monocarboxylate transporter 14 isoform X1</fullName>
    </submittedName>
</protein>
<dbReference type="Proteomes" id="UP000829291">
    <property type="component" value="Chromosome 5"/>
</dbReference>
<dbReference type="CDD" id="cd17352">
    <property type="entry name" value="MFS_MCT_SLC16"/>
    <property type="match status" value="1"/>
</dbReference>
<dbReference type="InterPro" id="IPR011701">
    <property type="entry name" value="MFS"/>
</dbReference>
<feature type="transmembrane region" description="Helical" evidence="3">
    <location>
        <begin position="253"/>
        <end position="279"/>
    </location>
</feature>
<feature type="transmembrane region" description="Helical" evidence="3">
    <location>
        <begin position="222"/>
        <end position="241"/>
    </location>
</feature>
<dbReference type="RefSeq" id="XP_046598207.1">
    <property type="nucleotide sequence ID" value="XM_046742251.1"/>
</dbReference>
<keyword evidence="5" id="KW-1185">Reference proteome</keyword>
<evidence type="ECO:0000256" key="1">
    <source>
        <dbReference type="ARBA" id="ARBA00004141"/>
    </source>
</evidence>
<feature type="region of interest" description="Disordered" evidence="2">
    <location>
        <begin position="426"/>
        <end position="446"/>
    </location>
</feature>
<feature type="transmembrane region" description="Helical" evidence="3">
    <location>
        <begin position="564"/>
        <end position="586"/>
    </location>
</feature>
<feature type="transmembrane region" description="Helical" evidence="3">
    <location>
        <begin position="160"/>
        <end position="182"/>
    </location>
</feature>